<proteinExistence type="predicted"/>
<organism evidence="3 4">
    <name type="scientific">Ramlibacter henchirensis</name>
    <dbReference type="NCBI Taxonomy" id="204072"/>
    <lineage>
        <taxon>Bacteria</taxon>
        <taxon>Pseudomonadati</taxon>
        <taxon>Pseudomonadota</taxon>
        <taxon>Betaproteobacteria</taxon>
        <taxon>Burkholderiales</taxon>
        <taxon>Comamonadaceae</taxon>
        <taxon>Ramlibacter</taxon>
    </lineage>
</organism>
<evidence type="ECO:0000256" key="1">
    <source>
        <dbReference type="SAM" id="MobiDB-lite"/>
    </source>
</evidence>
<dbReference type="Gene3D" id="1.20.1260.10">
    <property type="match status" value="1"/>
</dbReference>
<feature type="region of interest" description="Disordered" evidence="1">
    <location>
        <begin position="242"/>
        <end position="277"/>
    </location>
</feature>
<sequence>MPPEAAPASRGGEESLVVSRRWIWVAAGAAAALWFARAARAETEAEYLQGPHTARTQAPAAEKLPQPKAAAGQPAKPAPGAIAKTAPKPGRISASGYAADSARTATRLPPEERHARDFLRAAALHARFEVDASRLALARAENPGVRGFASDLLLYHEAADAELLHLLAARGMAPPMMENKQRKTLNRLAKLTGAKFDREFVAGVGRDRQREDVQRFEKAALGVADPVLRDWIDRQLPSLREQHSSATRLASGEPRRADAIKPAVARAAERPPRSRRG</sequence>
<keyword evidence="4" id="KW-1185">Reference proteome</keyword>
<feature type="domain" description="DUF4142" evidence="2">
    <location>
        <begin position="115"/>
        <end position="249"/>
    </location>
</feature>
<reference evidence="3 4" key="1">
    <citation type="submission" date="2019-03" db="EMBL/GenBank/DDBJ databases">
        <title>Ramlibacter henchirensis DSM 14656, whole genome shotgun sequence.</title>
        <authorList>
            <person name="Zhang X."/>
            <person name="Feng G."/>
            <person name="Zhu H."/>
        </authorList>
    </citation>
    <scope>NUCLEOTIDE SEQUENCE [LARGE SCALE GENOMIC DNA]</scope>
    <source>
        <strain evidence="3 4">DSM 14656</strain>
    </source>
</reference>
<dbReference type="PANTHER" id="PTHR38593">
    <property type="entry name" value="BLR2558 PROTEIN"/>
    <property type="match status" value="1"/>
</dbReference>
<dbReference type="AlphaFoldDB" id="A0A4Z0C412"/>
<evidence type="ECO:0000313" key="4">
    <source>
        <dbReference type="Proteomes" id="UP000298180"/>
    </source>
</evidence>
<evidence type="ECO:0000259" key="2">
    <source>
        <dbReference type="Pfam" id="PF13628"/>
    </source>
</evidence>
<dbReference type="InterPro" id="IPR025419">
    <property type="entry name" value="DUF4142"/>
</dbReference>
<dbReference type="OrthoDB" id="118677at2"/>
<comment type="caution">
    <text evidence="3">The sequence shown here is derived from an EMBL/GenBank/DDBJ whole genome shotgun (WGS) entry which is preliminary data.</text>
</comment>
<accession>A0A4Z0C412</accession>
<feature type="compositionally biased region" description="Basic and acidic residues" evidence="1">
    <location>
        <begin position="267"/>
        <end position="277"/>
    </location>
</feature>
<feature type="compositionally biased region" description="Low complexity" evidence="1">
    <location>
        <begin position="66"/>
        <end position="90"/>
    </location>
</feature>
<dbReference type="EMBL" id="SMLM01000001">
    <property type="protein sequence ID" value="TFZ06263.1"/>
    <property type="molecule type" value="Genomic_DNA"/>
</dbReference>
<protein>
    <submittedName>
        <fullName evidence="3">DUF4142 domain-containing protein</fullName>
    </submittedName>
</protein>
<feature type="region of interest" description="Disordered" evidence="1">
    <location>
        <begin position="45"/>
        <end position="113"/>
    </location>
</feature>
<dbReference type="PANTHER" id="PTHR38593:SF1">
    <property type="entry name" value="BLR2558 PROTEIN"/>
    <property type="match status" value="1"/>
</dbReference>
<gene>
    <name evidence="3" type="ORF">EZ313_06365</name>
</gene>
<name>A0A4Z0C412_9BURK</name>
<dbReference type="Proteomes" id="UP000298180">
    <property type="component" value="Unassembled WGS sequence"/>
</dbReference>
<dbReference type="InterPro" id="IPR012347">
    <property type="entry name" value="Ferritin-like"/>
</dbReference>
<evidence type="ECO:0000313" key="3">
    <source>
        <dbReference type="EMBL" id="TFZ06263.1"/>
    </source>
</evidence>
<dbReference type="Pfam" id="PF13628">
    <property type="entry name" value="DUF4142"/>
    <property type="match status" value="1"/>
</dbReference>